<dbReference type="OrthoDB" id="4556875at2"/>
<name>A0A379JHK8_9NOCA</name>
<dbReference type="KEGG" id="nod:FOH10_08015"/>
<accession>A0A379JHK8</accession>
<dbReference type="RefSeq" id="WP_039812179.1">
    <property type="nucleotide sequence ID" value="NZ_CP041695.1"/>
</dbReference>
<dbReference type="STRING" id="1406858.GCA_000710895_03820"/>
<keyword evidence="3" id="KW-1185">Reference proteome</keyword>
<evidence type="ECO:0000313" key="1">
    <source>
        <dbReference type="EMBL" id="QDP78695.1"/>
    </source>
</evidence>
<sequence>MDAKNARRLWTALAVVALVVIAVTAALVGRSLPGATIAGTALPAAPGLVPATAPVPTTPGTTTVIEPDPLTLLRPGDCVALPPDETDPPEPAECTSLAANYRVLQTGPEPCTGPLYKVEASSRDRAGNYNYHLCLAYDWRAGMCYETTDMNDPVKVDCATPGPHVVQVTAVFENSLDGTRCPTDQNGAVAITWDKRMLTVCFRGGDDPGR</sequence>
<dbReference type="EMBL" id="CP041695">
    <property type="protein sequence ID" value="QDP78695.1"/>
    <property type="molecule type" value="Genomic_DNA"/>
</dbReference>
<dbReference type="GeneID" id="80332341"/>
<dbReference type="AlphaFoldDB" id="A0A379JHK8"/>
<organism evidence="2 3">
    <name type="scientific">Nocardia otitidiscaviarum</name>
    <dbReference type="NCBI Taxonomy" id="1823"/>
    <lineage>
        <taxon>Bacteria</taxon>
        <taxon>Bacillati</taxon>
        <taxon>Actinomycetota</taxon>
        <taxon>Actinomycetes</taxon>
        <taxon>Mycobacteriales</taxon>
        <taxon>Nocardiaceae</taxon>
        <taxon>Nocardia</taxon>
    </lineage>
</organism>
<evidence type="ECO:0000313" key="2">
    <source>
        <dbReference type="EMBL" id="SUD48032.1"/>
    </source>
</evidence>
<reference evidence="2 3" key="1">
    <citation type="submission" date="2018-06" db="EMBL/GenBank/DDBJ databases">
        <authorList>
            <consortium name="Pathogen Informatics"/>
            <person name="Doyle S."/>
        </authorList>
    </citation>
    <scope>NUCLEOTIDE SEQUENCE [LARGE SCALE GENOMIC DNA]</scope>
    <source>
        <strain evidence="2 3">NCTC1934</strain>
    </source>
</reference>
<dbReference type="Proteomes" id="UP000255467">
    <property type="component" value="Unassembled WGS sequence"/>
</dbReference>
<gene>
    <name evidence="1" type="ORF">FOH10_08015</name>
    <name evidence="2" type="ORF">NCTC1934_05359</name>
</gene>
<evidence type="ECO:0000313" key="3">
    <source>
        <dbReference type="Proteomes" id="UP000255467"/>
    </source>
</evidence>
<evidence type="ECO:0000313" key="4">
    <source>
        <dbReference type="Proteomes" id="UP000317039"/>
    </source>
</evidence>
<dbReference type="Proteomes" id="UP000317039">
    <property type="component" value="Chromosome"/>
</dbReference>
<dbReference type="EMBL" id="UGRY01000004">
    <property type="protein sequence ID" value="SUD48032.1"/>
    <property type="molecule type" value="Genomic_DNA"/>
</dbReference>
<protein>
    <submittedName>
        <fullName evidence="2">Uncharacterized protein</fullName>
    </submittedName>
</protein>
<reference evidence="1 4" key="2">
    <citation type="submission" date="2019-07" db="EMBL/GenBank/DDBJ databases">
        <title>Complete Genome Sequence and Methylome Analysis of Nocardia otitidis-caviarum NEB252.</title>
        <authorList>
            <person name="Fomenkov A."/>
            <person name="Anton B.P."/>
            <person name="Vincze T."/>
            <person name="Roberts R.J."/>
        </authorList>
    </citation>
    <scope>NUCLEOTIDE SEQUENCE [LARGE SCALE GENOMIC DNA]</scope>
    <source>
        <strain evidence="1 4">NEB252</strain>
    </source>
</reference>
<proteinExistence type="predicted"/>